<dbReference type="Pfam" id="PF00126">
    <property type="entry name" value="HTH_1"/>
    <property type="match status" value="1"/>
</dbReference>
<dbReference type="Proteomes" id="UP000483035">
    <property type="component" value="Unassembled WGS sequence"/>
</dbReference>
<comment type="function">
    <text evidence="6">Transcriptional regulator of the ttuABCDE tartrate utilization operon.</text>
</comment>
<dbReference type="GO" id="GO:0003677">
    <property type="term" value="F:DNA binding"/>
    <property type="evidence" value="ECO:0007669"/>
    <property type="project" value="UniProtKB-KW"/>
</dbReference>
<dbReference type="SUPFAM" id="SSF53850">
    <property type="entry name" value="Periplasmic binding protein-like II"/>
    <property type="match status" value="1"/>
</dbReference>
<evidence type="ECO:0000256" key="1">
    <source>
        <dbReference type="ARBA" id="ARBA00009437"/>
    </source>
</evidence>
<dbReference type="Gene3D" id="1.10.10.10">
    <property type="entry name" value="Winged helix-like DNA-binding domain superfamily/Winged helix DNA-binding domain"/>
    <property type="match status" value="1"/>
</dbReference>
<dbReference type="CDD" id="cd08433">
    <property type="entry name" value="PBP2_Nac"/>
    <property type="match status" value="1"/>
</dbReference>
<keyword evidence="5" id="KW-0804">Transcription</keyword>
<dbReference type="PROSITE" id="PS50931">
    <property type="entry name" value="HTH_LYSR"/>
    <property type="match status" value="1"/>
</dbReference>
<dbReference type="AlphaFoldDB" id="A0A6L9U9B4"/>
<keyword evidence="4" id="KW-0010">Activator</keyword>
<evidence type="ECO:0000313" key="10">
    <source>
        <dbReference type="EMBL" id="NEI72555.1"/>
    </source>
</evidence>
<evidence type="ECO:0000259" key="9">
    <source>
        <dbReference type="PROSITE" id="PS50931"/>
    </source>
</evidence>
<dbReference type="InterPro" id="IPR000847">
    <property type="entry name" value="LysR_HTH_N"/>
</dbReference>
<protein>
    <recommendedName>
        <fullName evidence="7">HTH-type transcriptional regulator TtuA</fullName>
    </recommendedName>
    <alternativeName>
        <fullName evidence="8">Tartrate utilization transcriptional regulator</fullName>
    </alternativeName>
</protein>
<keyword evidence="2" id="KW-0805">Transcription regulation</keyword>
<gene>
    <name evidence="10" type="ORF">GR212_23630</name>
</gene>
<comment type="similarity">
    <text evidence="1">Belongs to the LysR transcriptional regulatory family.</text>
</comment>
<comment type="caution">
    <text evidence="10">The sequence shown here is derived from an EMBL/GenBank/DDBJ whole genome shotgun (WGS) entry which is preliminary data.</text>
</comment>
<accession>A0A6L9U9B4</accession>
<dbReference type="PANTHER" id="PTHR30293:SF0">
    <property type="entry name" value="NITROGEN ASSIMILATION REGULATORY PROTEIN NAC"/>
    <property type="match status" value="1"/>
</dbReference>
<proteinExistence type="inferred from homology"/>
<evidence type="ECO:0000313" key="11">
    <source>
        <dbReference type="Proteomes" id="UP000483035"/>
    </source>
</evidence>
<keyword evidence="3" id="KW-0238">DNA-binding</keyword>
<dbReference type="InterPro" id="IPR036388">
    <property type="entry name" value="WH-like_DNA-bd_sf"/>
</dbReference>
<dbReference type="Pfam" id="PF03466">
    <property type="entry name" value="LysR_substrate"/>
    <property type="match status" value="1"/>
</dbReference>
<sequence length="329" mass="36159">MDLKQLKYFMTVSELGSFSKAAVALSIAQPVLSRHIKSLEQEYGMEFLYRNGRGVILSEAGQVFFQHARSVVEAVRAMSSAIETIRSDPRGQLTIGIPPTASSVLTVPLIQRFRKEYPKVKLKVQIGYSGYVLEWLSAGRIDVAVLYDAPRTSTLMTQPLIEEELLLVGPKDMAKKLRCTSISAKMLGILPMILPAHPHGMRILVESHLSSIKVVPNVVLEIDNLVACLELVEQGVGYTILPYAAVSGKVMAGEVMAMPIVDPRMTRQLVLATSTQRPTTQVTRALARTVAELVRDLVHDGIWMPKIDPAKSVDGTPPAAVDNLKRNIH</sequence>
<evidence type="ECO:0000256" key="3">
    <source>
        <dbReference type="ARBA" id="ARBA00023125"/>
    </source>
</evidence>
<organism evidence="10 11">
    <name type="scientific">Rhizobium lusitanum</name>
    <dbReference type="NCBI Taxonomy" id="293958"/>
    <lineage>
        <taxon>Bacteria</taxon>
        <taxon>Pseudomonadati</taxon>
        <taxon>Pseudomonadota</taxon>
        <taxon>Alphaproteobacteria</taxon>
        <taxon>Hyphomicrobiales</taxon>
        <taxon>Rhizobiaceae</taxon>
        <taxon>Rhizobium/Agrobacterium group</taxon>
        <taxon>Rhizobium</taxon>
    </lineage>
</organism>
<evidence type="ECO:0000256" key="5">
    <source>
        <dbReference type="ARBA" id="ARBA00023163"/>
    </source>
</evidence>
<dbReference type="InterPro" id="IPR036390">
    <property type="entry name" value="WH_DNA-bd_sf"/>
</dbReference>
<dbReference type="PANTHER" id="PTHR30293">
    <property type="entry name" value="TRANSCRIPTIONAL REGULATORY PROTEIN NAC-RELATED"/>
    <property type="match status" value="1"/>
</dbReference>
<dbReference type="GO" id="GO:0003700">
    <property type="term" value="F:DNA-binding transcription factor activity"/>
    <property type="evidence" value="ECO:0007669"/>
    <property type="project" value="InterPro"/>
</dbReference>
<dbReference type="SUPFAM" id="SSF46785">
    <property type="entry name" value="Winged helix' DNA-binding domain"/>
    <property type="match status" value="1"/>
</dbReference>
<evidence type="ECO:0000256" key="4">
    <source>
        <dbReference type="ARBA" id="ARBA00023159"/>
    </source>
</evidence>
<evidence type="ECO:0000256" key="6">
    <source>
        <dbReference type="ARBA" id="ARBA00054626"/>
    </source>
</evidence>
<name>A0A6L9U9B4_9HYPH</name>
<dbReference type="Gene3D" id="3.40.190.290">
    <property type="match status" value="1"/>
</dbReference>
<dbReference type="InterPro" id="IPR005119">
    <property type="entry name" value="LysR_subst-bd"/>
</dbReference>
<dbReference type="FunFam" id="1.10.10.10:FF:000001">
    <property type="entry name" value="LysR family transcriptional regulator"/>
    <property type="match status" value="1"/>
</dbReference>
<evidence type="ECO:0000256" key="2">
    <source>
        <dbReference type="ARBA" id="ARBA00023015"/>
    </source>
</evidence>
<dbReference type="RefSeq" id="WP_163990082.1">
    <property type="nucleotide sequence ID" value="NZ_WUEY01000012.1"/>
</dbReference>
<reference evidence="10 11" key="1">
    <citation type="submission" date="2019-12" db="EMBL/GenBank/DDBJ databases">
        <title>Rhizobium genotypes associated with high levels of biological nitrogen fixation by grain legumes in a temperate-maritime cropping system.</title>
        <authorList>
            <person name="Maluk M."/>
            <person name="Francesc Ferrando Molina F."/>
            <person name="Lopez Del Egido L."/>
            <person name="Lafos M."/>
            <person name="Langarica-Fuentes A."/>
            <person name="Gebre Yohannes G."/>
            <person name="Young M.W."/>
            <person name="Martin P."/>
            <person name="Gantlett R."/>
            <person name="Kenicer G."/>
            <person name="Hawes C."/>
            <person name="Begg G.S."/>
            <person name="Quilliam R.S."/>
            <person name="Squire G.R."/>
            <person name="Poole P.S."/>
            <person name="Young P.W."/>
            <person name="Iannetta P.M."/>
            <person name="James E.K."/>
        </authorList>
    </citation>
    <scope>NUCLEOTIDE SEQUENCE [LARGE SCALE GENOMIC DNA]</scope>
    <source>
        <strain evidence="10 11">JHI1118</strain>
    </source>
</reference>
<dbReference type="PRINTS" id="PR00039">
    <property type="entry name" value="HTHLYSR"/>
</dbReference>
<evidence type="ECO:0000256" key="8">
    <source>
        <dbReference type="ARBA" id="ARBA00083243"/>
    </source>
</evidence>
<feature type="domain" description="HTH lysR-type" evidence="9">
    <location>
        <begin position="1"/>
        <end position="58"/>
    </location>
</feature>
<evidence type="ECO:0000256" key="7">
    <source>
        <dbReference type="ARBA" id="ARBA00067332"/>
    </source>
</evidence>
<dbReference type="GO" id="GO:2000142">
    <property type="term" value="P:regulation of DNA-templated transcription initiation"/>
    <property type="evidence" value="ECO:0007669"/>
    <property type="project" value="TreeGrafter"/>
</dbReference>
<dbReference type="EMBL" id="WUEY01000012">
    <property type="protein sequence ID" value="NEI72555.1"/>
    <property type="molecule type" value="Genomic_DNA"/>
</dbReference>